<dbReference type="EMBL" id="CAJNOU010019944">
    <property type="protein sequence ID" value="CAF1584093.1"/>
    <property type="molecule type" value="Genomic_DNA"/>
</dbReference>
<protein>
    <submittedName>
        <fullName evidence="1">Uncharacterized protein</fullName>
    </submittedName>
</protein>
<accession>A0A815ZJH5</accession>
<evidence type="ECO:0000313" key="2">
    <source>
        <dbReference type="Proteomes" id="UP000663889"/>
    </source>
</evidence>
<evidence type="ECO:0000313" key="1">
    <source>
        <dbReference type="EMBL" id="CAF1584093.1"/>
    </source>
</evidence>
<organism evidence="1 2">
    <name type="scientific">Rotaria sordida</name>
    <dbReference type="NCBI Taxonomy" id="392033"/>
    <lineage>
        <taxon>Eukaryota</taxon>
        <taxon>Metazoa</taxon>
        <taxon>Spiralia</taxon>
        <taxon>Gnathifera</taxon>
        <taxon>Rotifera</taxon>
        <taxon>Eurotatoria</taxon>
        <taxon>Bdelloidea</taxon>
        <taxon>Philodinida</taxon>
        <taxon>Philodinidae</taxon>
        <taxon>Rotaria</taxon>
    </lineage>
</organism>
<comment type="caution">
    <text evidence="1">The sequence shown here is derived from an EMBL/GenBank/DDBJ whole genome shotgun (WGS) entry which is preliminary data.</text>
</comment>
<name>A0A815ZJH5_9BILA</name>
<dbReference type="Proteomes" id="UP000663889">
    <property type="component" value="Unassembled WGS sequence"/>
</dbReference>
<sequence length="102" mass="12547">LKQCIYLYPDKLINLSFQYYLSNILLIILDPYLKYKYIRLLYLILNKIDKKFLNNIFPLKENLLKNYQQYDISIIIILEKLILINLDYEFQLLLNKIYNKTF</sequence>
<proteinExistence type="predicted"/>
<reference evidence="1" key="1">
    <citation type="submission" date="2021-02" db="EMBL/GenBank/DDBJ databases">
        <authorList>
            <person name="Nowell W R."/>
        </authorList>
    </citation>
    <scope>NUCLEOTIDE SEQUENCE</scope>
</reference>
<feature type="non-terminal residue" evidence="1">
    <location>
        <position position="1"/>
    </location>
</feature>
<gene>
    <name evidence="1" type="ORF">SEV965_LOCUS39957</name>
</gene>
<feature type="non-terminal residue" evidence="1">
    <location>
        <position position="102"/>
    </location>
</feature>
<dbReference type="AlphaFoldDB" id="A0A815ZJH5"/>